<dbReference type="PANTHER" id="PTHR30157:SF0">
    <property type="entry name" value="NADPH-DEPENDENT FERRIC-CHELATE REDUCTASE"/>
    <property type="match status" value="1"/>
</dbReference>
<dbReference type="Gene3D" id="3.40.50.80">
    <property type="entry name" value="Nucleotide-binding domain of ferredoxin-NADP reductase (FNR) module"/>
    <property type="match status" value="1"/>
</dbReference>
<accession>A0A7V1D3E5</accession>
<dbReference type="CDD" id="cd06193">
    <property type="entry name" value="siderophore_interacting"/>
    <property type="match status" value="1"/>
</dbReference>
<dbReference type="PANTHER" id="PTHR30157">
    <property type="entry name" value="FERRIC REDUCTASE, NADPH-DEPENDENT"/>
    <property type="match status" value="1"/>
</dbReference>
<dbReference type="Proteomes" id="UP000886188">
    <property type="component" value="Unassembled WGS sequence"/>
</dbReference>
<comment type="similarity">
    <text evidence="1">Belongs to the SIP oxidoreductase family.</text>
</comment>
<evidence type="ECO:0000256" key="1">
    <source>
        <dbReference type="ARBA" id="ARBA00035644"/>
    </source>
</evidence>
<gene>
    <name evidence="3" type="ORF">ENH88_22565</name>
</gene>
<proteinExistence type="inferred from homology"/>
<comment type="caution">
    <text evidence="3">The sequence shown here is derived from an EMBL/GenBank/DDBJ whole genome shotgun (WGS) entry which is preliminary data.</text>
</comment>
<feature type="domain" description="FAD-binding FR-type" evidence="2">
    <location>
        <begin position="3"/>
        <end position="119"/>
    </location>
</feature>
<dbReference type="InterPro" id="IPR017938">
    <property type="entry name" value="Riboflavin_synthase-like_b-brl"/>
</dbReference>
<dbReference type="InterPro" id="IPR007037">
    <property type="entry name" value="SIP_rossman_dom"/>
</dbReference>
<name>A0A7V1D3E5_9GAMM</name>
<dbReference type="InterPro" id="IPR039374">
    <property type="entry name" value="SIP_fam"/>
</dbReference>
<evidence type="ECO:0000313" key="3">
    <source>
        <dbReference type="EMBL" id="HEA19183.1"/>
    </source>
</evidence>
<dbReference type="GO" id="GO:0016491">
    <property type="term" value="F:oxidoreductase activity"/>
    <property type="evidence" value="ECO:0007669"/>
    <property type="project" value="InterPro"/>
</dbReference>
<sequence length="250" mass="27691">MTRRVRRATVISTTDIAPHLKRLVVGGDEFSDFPNDQLGAYVKVLFPHFGQNDVEIDLKAANPAPKRSYTIRAIDPVKHTITLDFVVNQHRGIATDWAKQAKPGDKLAIAGPGPKKLDDFSQSQYLMIADLTSVNAINGYLQQLPASADVDVIIHVADSQDIITLDTIEVHTNHRINWLVTTEPQTELLEQITHCLEQYTDTPIIFMGLEAALVRTIQNLAKEQFAVPSARIVCSAYWKRGIDADGKAAP</sequence>
<dbReference type="PROSITE" id="PS51384">
    <property type="entry name" value="FAD_FR"/>
    <property type="match status" value="1"/>
</dbReference>
<dbReference type="RefSeq" id="WP_304185790.1">
    <property type="nucleotide sequence ID" value="NZ_DRGM01000212.1"/>
</dbReference>
<protein>
    <submittedName>
        <fullName evidence="3">Siderophore-interacting protein</fullName>
    </submittedName>
</protein>
<dbReference type="EMBL" id="DRGM01000212">
    <property type="protein sequence ID" value="HEA19183.1"/>
    <property type="molecule type" value="Genomic_DNA"/>
</dbReference>
<dbReference type="AlphaFoldDB" id="A0A7V1D3E5"/>
<dbReference type="InterPro" id="IPR013113">
    <property type="entry name" value="SIP_FAD-bd"/>
</dbReference>
<evidence type="ECO:0000259" key="2">
    <source>
        <dbReference type="PROSITE" id="PS51384"/>
    </source>
</evidence>
<dbReference type="Pfam" id="PF04954">
    <property type="entry name" value="SIP"/>
    <property type="match status" value="1"/>
</dbReference>
<dbReference type="SUPFAM" id="SSF63380">
    <property type="entry name" value="Riboflavin synthase domain-like"/>
    <property type="match status" value="1"/>
</dbReference>
<organism evidence="3">
    <name type="scientific">Pseudoalteromonas prydzensis</name>
    <dbReference type="NCBI Taxonomy" id="182141"/>
    <lineage>
        <taxon>Bacteria</taxon>
        <taxon>Pseudomonadati</taxon>
        <taxon>Pseudomonadota</taxon>
        <taxon>Gammaproteobacteria</taxon>
        <taxon>Alteromonadales</taxon>
        <taxon>Pseudoalteromonadaceae</taxon>
        <taxon>Pseudoalteromonas</taxon>
    </lineage>
</organism>
<dbReference type="Pfam" id="PF08021">
    <property type="entry name" value="FAD_binding_9"/>
    <property type="match status" value="1"/>
</dbReference>
<reference evidence="3" key="1">
    <citation type="journal article" date="2020" name="mSystems">
        <title>Genome- and Community-Level Interaction Insights into Carbon Utilization and Element Cycling Functions of Hydrothermarchaeota in Hydrothermal Sediment.</title>
        <authorList>
            <person name="Zhou Z."/>
            <person name="Liu Y."/>
            <person name="Xu W."/>
            <person name="Pan J."/>
            <person name="Luo Z.H."/>
            <person name="Li M."/>
        </authorList>
    </citation>
    <scope>NUCLEOTIDE SEQUENCE [LARGE SCALE GENOMIC DNA]</scope>
    <source>
        <strain evidence="3">HyVt-346</strain>
    </source>
</reference>
<dbReference type="Gene3D" id="2.40.30.10">
    <property type="entry name" value="Translation factors"/>
    <property type="match status" value="1"/>
</dbReference>
<dbReference type="InterPro" id="IPR039261">
    <property type="entry name" value="FNR_nucleotide-bd"/>
</dbReference>
<dbReference type="InterPro" id="IPR017927">
    <property type="entry name" value="FAD-bd_FR_type"/>
</dbReference>